<dbReference type="PANTHER" id="PTHR31408">
    <property type="entry name" value="HYPOTHETICAL PROTEIN LOC689986"/>
    <property type="match status" value="1"/>
</dbReference>
<protein>
    <submittedName>
        <fullName evidence="1">Uncharacterized protein</fullName>
    </submittedName>
</protein>
<keyword evidence="2" id="KW-1185">Reference proteome</keyword>
<dbReference type="Pfam" id="PF15162">
    <property type="entry name" value="SCRE"/>
    <property type="match status" value="1"/>
</dbReference>
<gene>
    <name evidence="1" type="ORF">DAT39_017004</name>
</gene>
<accession>A0A8J4U7D1</accession>
<organism evidence="1 2">
    <name type="scientific">Clarias magur</name>
    <name type="common">Asian catfish</name>
    <name type="synonym">Macropteronotus magur</name>
    <dbReference type="NCBI Taxonomy" id="1594786"/>
    <lineage>
        <taxon>Eukaryota</taxon>
        <taxon>Metazoa</taxon>
        <taxon>Chordata</taxon>
        <taxon>Craniata</taxon>
        <taxon>Vertebrata</taxon>
        <taxon>Euteleostomi</taxon>
        <taxon>Actinopterygii</taxon>
        <taxon>Neopterygii</taxon>
        <taxon>Teleostei</taxon>
        <taxon>Ostariophysi</taxon>
        <taxon>Siluriformes</taxon>
        <taxon>Clariidae</taxon>
        <taxon>Clarias</taxon>
    </lineage>
</organism>
<dbReference type="OrthoDB" id="6149480at2759"/>
<dbReference type="GO" id="GO:0007131">
    <property type="term" value="P:reciprocal meiotic recombination"/>
    <property type="evidence" value="ECO:0007669"/>
    <property type="project" value="TreeGrafter"/>
</dbReference>
<dbReference type="PANTHER" id="PTHR31408:SF2">
    <property type="entry name" value="PROTEIN SPO16 HOMOLOG"/>
    <property type="match status" value="1"/>
</dbReference>
<reference evidence="1" key="1">
    <citation type="submission" date="2020-07" db="EMBL/GenBank/DDBJ databases">
        <title>Clarias magur genome sequencing, assembly and annotation.</title>
        <authorList>
            <person name="Kushwaha B."/>
            <person name="Kumar R."/>
            <person name="Das P."/>
            <person name="Joshi C.G."/>
            <person name="Kumar D."/>
            <person name="Nagpure N.S."/>
            <person name="Pandey M."/>
            <person name="Agarwal S."/>
            <person name="Srivastava S."/>
            <person name="Singh M."/>
            <person name="Sahoo L."/>
            <person name="Jayasankar P."/>
            <person name="Meher P.K."/>
            <person name="Koringa P.G."/>
            <person name="Iquebal M.A."/>
            <person name="Das S.P."/>
            <person name="Bit A."/>
            <person name="Patnaik S."/>
            <person name="Patel N."/>
            <person name="Shah T.M."/>
            <person name="Hinsu A."/>
            <person name="Jena J.K."/>
        </authorList>
    </citation>
    <scope>NUCLEOTIDE SEQUENCE</scope>
    <source>
        <strain evidence="1">CIFAMagur01</strain>
        <tissue evidence="1">Testis</tissue>
    </source>
</reference>
<name>A0A8J4U7D1_CLAMG</name>
<evidence type="ECO:0000313" key="2">
    <source>
        <dbReference type="Proteomes" id="UP000727407"/>
    </source>
</evidence>
<dbReference type="EMBL" id="QNUK01000442">
    <property type="protein sequence ID" value="KAF5893292.1"/>
    <property type="molecule type" value="Genomic_DNA"/>
</dbReference>
<dbReference type="InterPro" id="IPR027857">
    <property type="entry name" value="SCRE"/>
</dbReference>
<comment type="caution">
    <text evidence="1">The sequence shown here is derived from an EMBL/GenBank/DDBJ whole genome shotgun (WGS) entry which is preliminary data.</text>
</comment>
<sequence length="157" mass="17740">MADNNTETVWKTTVIVSSSLQNNEISALLSAQQHLVRYSDSIDAGTLVFPLSGVAFLLITLDEFPEKTDCEDEFFQRIEKFIQVHRNSFLLLQTPACGTREQEIVSVVQHRFFGSNLKVLPVISNMDTVTGMMTIAKDFFYSDDETLHQIICNQSTL</sequence>
<dbReference type="AlphaFoldDB" id="A0A8J4U7D1"/>
<dbReference type="Proteomes" id="UP000727407">
    <property type="component" value="Unassembled WGS sequence"/>
</dbReference>
<dbReference type="GO" id="GO:0007130">
    <property type="term" value="P:synaptonemal complex assembly"/>
    <property type="evidence" value="ECO:0007669"/>
    <property type="project" value="InterPro"/>
</dbReference>
<dbReference type="GO" id="GO:0005694">
    <property type="term" value="C:chromosome"/>
    <property type="evidence" value="ECO:0007669"/>
    <property type="project" value="TreeGrafter"/>
</dbReference>
<evidence type="ECO:0000313" key="1">
    <source>
        <dbReference type="EMBL" id="KAF5893292.1"/>
    </source>
</evidence>
<proteinExistence type="predicted"/>